<evidence type="ECO:0000256" key="8">
    <source>
        <dbReference type="SAM" id="Phobius"/>
    </source>
</evidence>
<gene>
    <name evidence="9" type="ORF">H8K55_05925</name>
</gene>
<keyword evidence="7" id="KW-0813">Transport</keyword>
<sequence>MELSKSPANTGTTTEDDKSVPMLEMNMTPMIDVMLVLIIMFITTLPLSQNAVNMAMPAACKGNCPQADVVRVDVDFDGTLSWNGVVLDKSQLDANFTSLAEMRKQPEVQLLAHRLAAYKNVAAVLASAQSRGVKSLGIIGNEQFMPK</sequence>
<dbReference type="PANTHER" id="PTHR30558:SF7">
    <property type="entry name" value="TOL-PAL SYSTEM PROTEIN TOLR"/>
    <property type="match status" value="1"/>
</dbReference>
<protein>
    <submittedName>
        <fullName evidence="9">Biopolymer transporter ExbD</fullName>
    </submittedName>
</protein>
<evidence type="ECO:0000256" key="5">
    <source>
        <dbReference type="ARBA" id="ARBA00022989"/>
    </source>
</evidence>
<accession>A0ABR6Y922</accession>
<comment type="subcellular location">
    <subcellularLocation>
        <location evidence="1">Cell membrane</location>
        <topology evidence="1">Single-pass membrane protein</topology>
    </subcellularLocation>
    <subcellularLocation>
        <location evidence="7">Cell membrane</location>
        <topology evidence="7">Single-pass type II membrane protein</topology>
    </subcellularLocation>
</comment>
<evidence type="ECO:0000256" key="2">
    <source>
        <dbReference type="ARBA" id="ARBA00005811"/>
    </source>
</evidence>
<keyword evidence="4 7" id="KW-0812">Transmembrane</keyword>
<comment type="similarity">
    <text evidence="2 7">Belongs to the ExbD/TolR family.</text>
</comment>
<dbReference type="Pfam" id="PF02472">
    <property type="entry name" value="ExbD"/>
    <property type="match status" value="1"/>
</dbReference>
<keyword evidence="7" id="KW-0653">Protein transport</keyword>
<evidence type="ECO:0000313" key="9">
    <source>
        <dbReference type="EMBL" id="MBC3873118.1"/>
    </source>
</evidence>
<evidence type="ECO:0000256" key="6">
    <source>
        <dbReference type="ARBA" id="ARBA00023136"/>
    </source>
</evidence>
<name>A0ABR6Y922_9BURK</name>
<reference evidence="9 10" key="1">
    <citation type="submission" date="2020-08" db="EMBL/GenBank/DDBJ databases">
        <title>Novel species isolated from subtropical streams in China.</title>
        <authorList>
            <person name="Lu H."/>
        </authorList>
    </citation>
    <scope>NUCLEOTIDE SEQUENCE [LARGE SCALE GENOMIC DNA]</scope>
    <source>
        <strain evidence="9 10">LX15W</strain>
    </source>
</reference>
<dbReference type="RefSeq" id="WP_186941150.1">
    <property type="nucleotide sequence ID" value="NZ_JACOGA010000004.1"/>
</dbReference>
<evidence type="ECO:0000313" key="10">
    <source>
        <dbReference type="Proteomes" id="UP000624279"/>
    </source>
</evidence>
<dbReference type="Gene3D" id="3.30.420.270">
    <property type="match status" value="1"/>
</dbReference>
<evidence type="ECO:0000256" key="7">
    <source>
        <dbReference type="RuleBase" id="RU003879"/>
    </source>
</evidence>
<dbReference type="EMBL" id="JACOGA010000004">
    <property type="protein sequence ID" value="MBC3873118.1"/>
    <property type="molecule type" value="Genomic_DNA"/>
</dbReference>
<dbReference type="PANTHER" id="PTHR30558">
    <property type="entry name" value="EXBD MEMBRANE COMPONENT OF PMF-DRIVEN MACROMOLECULE IMPORT SYSTEM"/>
    <property type="match status" value="1"/>
</dbReference>
<evidence type="ECO:0000256" key="3">
    <source>
        <dbReference type="ARBA" id="ARBA00022475"/>
    </source>
</evidence>
<organism evidence="9 10">
    <name type="scientific">Undibacterium flavidum</name>
    <dbReference type="NCBI Taxonomy" id="2762297"/>
    <lineage>
        <taxon>Bacteria</taxon>
        <taxon>Pseudomonadati</taxon>
        <taxon>Pseudomonadota</taxon>
        <taxon>Betaproteobacteria</taxon>
        <taxon>Burkholderiales</taxon>
        <taxon>Oxalobacteraceae</taxon>
        <taxon>Undibacterium</taxon>
    </lineage>
</organism>
<keyword evidence="5 8" id="KW-1133">Transmembrane helix</keyword>
<dbReference type="Proteomes" id="UP000624279">
    <property type="component" value="Unassembled WGS sequence"/>
</dbReference>
<proteinExistence type="inferred from homology"/>
<keyword evidence="6 8" id="KW-0472">Membrane</keyword>
<comment type="caution">
    <text evidence="9">The sequence shown here is derived from an EMBL/GenBank/DDBJ whole genome shotgun (WGS) entry which is preliminary data.</text>
</comment>
<evidence type="ECO:0000256" key="1">
    <source>
        <dbReference type="ARBA" id="ARBA00004162"/>
    </source>
</evidence>
<feature type="transmembrane region" description="Helical" evidence="8">
    <location>
        <begin position="27"/>
        <end position="47"/>
    </location>
</feature>
<dbReference type="InterPro" id="IPR003400">
    <property type="entry name" value="ExbD"/>
</dbReference>
<evidence type="ECO:0000256" key="4">
    <source>
        <dbReference type="ARBA" id="ARBA00022692"/>
    </source>
</evidence>
<keyword evidence="10" id="KW-1185">Reference proteome</keyword>
<keyword evidence="3" id="KW-1003">Cell membrane</keyword>